<dbReference type="AlphaFoldDB" id="A0A7M2Y7L3"/>
<evidence type="ECO:0000313" key="1">
    <source>
        <dbReference type="EMBL" id="QOW10247.1"/>
    </source>
</evidence>
<dbReference type="RefSeq" id="WP_193813478.1">
    <property type="nucleotide sequence ID" value="NZ_CP040442.1"/>
</dbReference>
<sequence>MKKTTLLFALFFTVILSAQIRFEKAYYIDNANNRVEGLIKNVDWKNNPAFFEYKSAADSDIKTVTVKDVKLFEIYDQSKFVSSTVDFDKSSINIRNLSESKEPEWVQRQLFLKQIVSGPANLYVYAEGNDNKFFYQKGDDQIKQLIYKPYQVEIYQIGYNDSYKQQLTTALTCGTMNKNQINNTPYQQKNLVDLFTKYNQCSDPNYEVFEVEKKPGKLNLAVRPRVNFASLQLRNSTANDLFDFGNTTEFGVGVELEYVFPFNKSKWAVILEPTYRTYKAEMVIEPYYMAGNKLFAFADYNSIEFPIGIRYYMFIDSQSKIFINGQYIFDLALDSSLQVRRADESVSQDIDVKAFANFAFGAGYSYKSKYGVEVRYFTSRNIARGYANMNTSYKNISLILSYNLF</sequence>
<gene>
    <name evidence="1" type="ORF">Q73A0000_07645</name>
</gene>
<evidence type="ECO:0000313" key="2">
    <source>
        <dbReference type="Proteomes" id="UP000594195"/>
    </source>
</evidence>
<dbReference type="Proteomes" id="UP000594195">
    <property type="component" value="Chromosome"/>
</dbReference>
<keyword evidence="2" id="KW-1185">Reference proteome</keyword>
<dbReference type="EMBL" id="CP040442">
    <property type="protein sequence ID" value="QOW10247.1"/>
    <property type="molecule type" value="Genomic_DNA"/>
</dbReference>
<accession>A0A7M2Y7L3</accession>
<proteinExistence type="predicted"/>
<dbReference type="KEGG" id="kfa:Q73A0000_07645"/>
<reference evidence="1 2" key="1">
    <citation type="submission" date="2019-05" db="EMBL/GenBank/DDBJ databases">
        <title>Chryseobacterium sp. isolated from King George Island, maritime Antarctica.</title>
        <authorList>
            <person name="Peng X."/>
        </authorList>
    </citation>
    <scope>NUCLEOTIDE SEQUENCE [LARGE SCALE GENOMIC DNA]</scope>
    <source>
        <strain evidence="1 2">7-3A</strain>
    </source>
</reference>
<organism evidence="1 2">
    <name type="scientific">Kaistella flava</name>
    <name type="common">ex Peng et al. 2021</name>
    <dbReference type="NCBI Taxonomy" id="2038776"/>
    <lineage>
        <taxon>Bacteria</taxon>
        <taxon>Pseudomonadati</taxon>
        <taxon>Bacteroidota</taxon>
        <taxon>Flavobacteriia</taxon>
        <taxon>Flavobacteriales</taxon>
        <taxon>Weeksellaceae</taxon>
        <taxon>Chryseobacterium group</taxon>
        <taxon>Kaistella</taxon>
    </lineage>
</organism>
<protein>
    <submittedName>
        <fullName evidence="1">PorT family protein</fullName>
    </submittedName>
</protein>
<name>A0A7M2Y7L3_9FLAO</name>